<dbReference type="EMBL" id="CP065321">
    <property type="protein sequence ID" value="QQR31629.1"/>
    <property type="molecule type" value="Genomic_DNA"/>
</dbReference>
<reference evidence="6" key="2">
    <citation type="submission" date="2017-05" db="EMBL/GenBank/DDBJ databases">
        <title>Improved OligoMM genomes.</title>
        <authorList>
            <person name="Garzetti D."/>
        </authorList>
    </citation>
    <scope>NUCLEOTIDE SEQUENCE [LARGE SCALE GENOMIC DNA]</scope>
    <source>
        <strain evidence="6">KB18</strain>
    </source>
</reference>
<feature type="coiled-coil region" evidence="1">
    <location>
        <begin position="234"/>
        <end position="269"/>
    </location>
</feature>
<dbReference type="EMBL" id="CP021422">
    <property type="protein sequence ID" value="ASB42347.1"/>
    <property type="molecule type" value="Genomic_DNA"/>
</dbReference>
<feature type="compositionally biased region" description="Acidic residues" evidence="2">
    <location>
        <begin position="30"/>
        <end position="45"/>
    </location>
</feature>
<evidence type="ECO:0000313" key="4">
    <source>
        <dbReference type="EMBL" id="ASB42347.1"/>
    </source>
</evidence>
<dbReference type="SUPFAM" id="SSF47162">
    <property type="entry name" value="Apolipoprotein"/>
    <property type="match status" value="1"/>
</dbReference>
<dbReference type="AlphaFoldDB" id="A0A1Z2XV65"/>
<evidence type="ECO:0000313" key="7">
    <source>
        <dbReference type="Proteomes" id="UP000596035"/>
    </source>
</evidence>
<protein>
    <submittedName>
        <fullName evidence="5">DUF4097 family beta strand repeat protein</fullName>
    </submittedName>
</protein>
<feature type="compositionally biased region" description="Pro residues" evidence="2">
    <location>
        <begin position="117"/>
        <end position="134"/>
    </location>
</feature>
<dbReference type="Proteomes" id="UP000596035">
    <property type="component" value="Chromosome"/>
</dbReference>
<evidence type="ECO:0000256" key="2">
    <source>
        <dbReference type="SAM" id="MobiDB-lite"/>
    </source>
</evidence>
<dbReference type="RefSeq" id="WP_066538018.1">
    <property type="nucleotide sequence ID" value="NZ_CAQHGX010000008.1"/>
</dbReference>
<evidence type="ECO:0000313" key="6">
    <source>
        <dbReference type="Proteomes" id="UP000196710"/>
    </source>
</evidence>
<dbReference type="Pfam" id="PF13349">
    <property type="entry name" value="DUF4097"/>
    <property type="match status" value="1"/>
</dbReference>
<feature type="region of interest" description="Disordered" evidence="2">
    <location>
        <begin position="28"/>
        <end position="62"/>
    </location>
</feature>
<name>A0A1Z2XV65_9FIRM</name>
<dbReference type="InterPro" id="IPR025164">
    <property type="entry name" value="Toastrack_DUF4097"/>
</dbReference>
<dbReference type="Proteomes" id="UP000196710">
    <property type="component" value="Chromosome"/>
</dbReference>
<evidence type="ECO:0000313" key="5">
    <source>
        <dbReference type="EMBL" id="QQR31629.1"/>
    </source>
</evidence>
<dbReference type="KEGG" id="amur:ADH66_17825"/>
<gene>
    <name evidence="4" type="ORF">ADH66_17825</name>
    <name evidence="5" type="ORF">I5Q82_08230</name>
</gene>
<evidence type="ECO:0000259" key="3">
    <source>
        <dbReference type="Pfam" id="PF13349"/>
    </source>
</evidence>
<reference evidence="5 7" key="3">
    <citation type="submission" date="2020-11" db="EMBL/GenBank/DDBJ databases">
        <title>Closed and high quality bacterial genomes of the OMM12 community.</title>
        <authorList>
            <person name="Marbouty M."/>
            <person name="Lamy-Besnier Q."/>
            <person name="Debarbieux L."/>
            <person name="Koszul R."/>
        </authorList>
    </citation>
    <scope>NUCLEOTIDE SEQUENCE [LARGE SCALE GENOMIC DNA]</scope>
    <source>
        <strain evidence="5 7">KB18</strain>
    </source>
</reference>
<feature type="region of interest" description="Disordered" evidence="2">
    <location>
        <begin position="172"/>
        <end position="196"/>
    </location>
</feature>
<feature type="domain" description="DUF4097" evidence="3">
    <location>
        <begin position="318"/>
        <end position="591"/>
    </location>
</feature>
<organism evidence="5 7">
    <name type="scientific">Acutalibacter muris</name>
    <dbReference type="NCBI Taxonomy" id="1796620"/>
    <lineage>
        <taxon>Bacteria</taxon>
        <taxon>Bacillati</taxon>
        <taxon>Bacillota</taxon>
        <taxon>Clostridia</taxon>
        <taxon>Eubacteriales</taxon>
        <taxon>Acutalibacteraceae</taxon>
        <taxon>Acutalibacter</taxon>
    </lineage>
</organism>
<accession>A0A1Z2XV65</accession>
<evidence type="ECO:0000256" key="1">
    <source>
        <dbReference type="SAM" id="Coils"/>
    </source>
</evidence>
<proteinExistence type="predicted"/>
<reference evidence="4" key="1">
    <citation type="journal article" date="2017" name="Genome Announc.">
        <title>High-Quality Whole-Genome Sequences of the Oligo-Mouse-Microbiota Bacterial Community.</title>
        <authorList>
            <person name="Garzetti D."/>
            <person name="Brugiroux S."/>
            <person name="Bunk B."/>
            <person name="Pukall R."/>
            <person name="McCoy K.D."/>
            <person name="Macpherson A.J."/>
            <person name="Stecher B."/>
        </authorList>
    </citation>
    <scope>NUCLEOTIDE SEQUENCE</scope>
    <source>
        <strain evidence="4">KB18</strain>
    </source>
</reference>
<keyword evidence="6" id="KW-1185">Reference proteome</keyword>
<feature type="region of interest" description="Disordered" evidence="2">
    <location>
        <begin position="112"/>
        <end position="138"/>
    </location>
</feature>
<sequence length="600" mass="64859">MSDEKRTILEMLAEGRITQEQADQLLEALGDSDEAEAEIEAEPTEETTPSITVNDADGSATIYPDGTIELQGDSTGEPMVINGGNHQINLTLHPDHAEINLDHGEPSGINVELPHELIPPAPPAPPEPPQPPQPGSQEDMERYIQECQENNQRYCQEMNKYQQQMAQYAAQLEKSRLQASPQPEAPAPTTGSWSSWLSGIGEELRQGLREIGRELGRDLDNAMDDVSDAISDMKDALGDVVEDWQEELMEEQEELAEQMEEAAEAAAENSFLDFNPGFPFGGPAEAEGMEQVAVPPEKPEFIDGEFAYRRWAGISSLEKLDINWPTGRVSIAPWDGDSIDIVEYSKKALAPEHSCVLFSKDSKKLTILEYPQNSPGGIFSNGWNAVTRPSKRLEVLVPRKQCQNIEKLRVQCISGTVQVSELSGESFSLSAVSGTVLLRSISAETLDAGTVSGTLTLEDCSAEKLNAHSVSGTNLCKGFSAEKAELTTVSGSLNAHGNAEKFKISTVSGSASLMVDQCPEKAHISSVSGSLKIRLPENAGFTANYGSTSGDFKTDFPAQITADGKRKKSGRATFGSGECKIDLHTTSGSMRVLRADGVSV</sequence>
<keyword evidence="1" id="KW-0175">Coiled coil</keyword>